<name>A0A9W6MD63_9ACTN</name>
<dbReference type="Proteomes" id="UP001143474">
    <property type="component" value="Unassembled WGS sequence"/>
</dbReference>
<keyword evidence="2" id="KW-0813">Transport</keyword>
<dbReference type="PROSITE" id="PS00217">
    <property type="entry name" value="SUGAR_TRANSPORT_2"/>
    <property type="match status" value="1"/>
</dbReference>
<dbReference type="CDD" id="cd17321">
    <property type="entry name" value="MFS_MMR_MDR_like"/>
    <property type="match status" value="1"/>
</dbReference>
<keyword evidence="6 8" id="KW-0472">Membrane</keyword>
<feature type="transmembrane region" description="Helical" evidence="8">
    <location>
        <begin position="151"/>
        <end position="173"/>
    </location>
</feature>
<proteinExistence type="predicted"/>
<organism evidence="10 11">
    <name type="scientific">Streptosporangium carneum</name>
    <dbReference type="NCBI Taxonomy" id="47481"/>
    <lineage>
        <taxon>Bacteria</taxon>
        <taxon>Bacillati</taxon>
        <taxon>Actinomycetota</taxon>
        <taxon>Actinomycetes</taxon>
        <taxon>Streptosporangiales</taxon>
        <taxon>Streptosporangiaceae</taxon>
        <taxon>Streptosporangium</taxon>
    </lineage>
</organism>
<feature type="transmembrane region" description="Helical" evidence="8">
    <location>
        <begin position="427"/>
        <end position="446"/>
    </location>
</feature>
<gene>
    <name evidence="10" type="ORF">GCM10017600_31530</name>
</gene>
<dbReference type="InterPro" id="IPR005829">
    <property type="entry name" value="Sugar_transporter_CS"/>
</dbReference>
<dbReference type="InterPro" id="IPR020846">
    <property type="entry name" value="MFS_dom"/>
</dbReference>
<dbReference type="PANTHER" id="PTHR42718:SF39">
    <property type="entry name" value="ACTINORHODIN TRANSPORTER-RELATED"/>
    <property type="match status" value="1"/>
</dbReference>
<keyword evidence="11" id="KW-1185">Reference proteome</keyword>
<feature type="transmembrane region" description="Helical" evidence="8">
    <location>
        <begin position="217"/>
        <end position="237"/>
    </location>
</feature>
<evidence type="ECO:0000313" key="10">
    <source>
        <dbReference type="EMBL" id="GLK09747.1"/>
    </source>
</evidence>
<feature type="domain" description="Major facilitator superfamily (MFS) profile" evidence="9">
    <location>
        <begin position="27"/>
        <end position="482"/>
    </location>
</feature>
<accession>A0A9W6MD63</accession>
<feature type="transmembrane region" description="Helical" evidence="8">
    <location>
        <begin position="185"/>
        <end position="205"/>
    </location>
</feature>
<dbReference type="NCBIfam" id="TIGR00711">
    <property type="entry name" value="efflux_EmrB"/>
    <property type="match status" value="1"/>
</dbReference>
<evidence type="ECO:0000256" key="4">
    <source>
        <dbReference type="ARBA" id="ARBA00022692"/>
    </source>
</evidence>
<dbReference type="SUPFAM" id="SSF103473">
    <property type="entry name" value="MFS general substrate transporter"/>
    <property type="match status" value="1"/>
</dbReference>
<evidence type="ECO:0000256" key="7">
    <source>
        <dbReference type="SAM" id="MobiDB-lite"/>
    </source>
</evidence>
<reference evidence="10" key="2">
    <citation type="submission" date="2023-01" db="EMBL/GenBank/DDBJ databases">
        <authorList>
            <person name="Sun Q."/>
            <person name="Evtushenko L."/>
        </authorList>
    </citation>
    <scope>NUCLEOTIDE SEQUENCE</scope>
    <source>
        <strain evidence="10">VKM Ac-2007</strain>
    </source>
</reference>
<dbReference type="PROSITE" id="PS50850">
    <property type="entry name" value="MFS"/>
    <property type="match status" value="1"/>
</dbReference>
<dbReference type="InterPro" id="IPR011701">
    <property type="entry name" value="MFS"/>
</dbReference>
<feature type="transmembrane region" description="Helical" evidence="8">
    <location>
        <begin position="118"/>
        <end position="139"/>
    </location>
</feature>
<dbReference type="PANTHER" id="PTHR42718">
    <property type="entry name" value="MAJOR FACILITATOR SUPERFAMILY MULTIDRUG TRANSPORTER MFSC"/>
    <property type="match status" value="1"/>
</dbReference>
<reference evidence="10" key="1">
    <citation type="journal article" date="2014" name="Int. J. Syst. Evol. Microbiol.">
        <title>Complete genome sequence of Corynebacterium casei LMG S-19264T (=DSM 44701T), isolated from a smear-ripened cheese.</title>
        <authorList>
            <consortium name="US DOE Joint Genome Institute (JGI-PGF)"/>
            <person name="Walter F."/>
            <person name="Albersmeier A."/>
            <person name="Kalinowski J."/>
            <person name="Ruckert C."/>
        </authorList>
    </citation>
    <scope>NUCLEOTIDE SEQUENCE</scope>
    <source>
        <strain evidence="10">VKM Ac-2007</strain>
    </source>
</reference>
<dbReference type="PRINTS" id="PR01036">
    <property type="entry name" value="TCRTETB"/>
</dbReference>
<sequence length="536" mass="55357">MSAAVPPGEAAATTERRPEADPRRWKALTVCLVSGFMTLLDISIVNVALPSIRGGLDSPQSDLQWVVSGYALAFGLVLVPSGRFGDMRGRRNVFVFGVALFTLASAAAGIAQSSTWLVVARLVQGVAGGVINPQVSGLIQQLFRGAERGRAFGLLGATIGVSTAIGPLLGGLLIRLGGEQDGWRLVFSVNVPIGVLAILLAYRYIPHRPPERRSRQSMDPVGVLLLAAGIVLILLPLVEGQQWHSSGRWVLLVAGLAVIAVFAVWERRYGRRREPMVNLSLFGRRSYAFGAVIAALYFAGFTAIFFILTIYLQNGLGYSPLEAGLASTPFAAGSALSSVLGGRVVTRFGRPLVAAGLVLVALGLAVTEVAVALDSGQGVAWAIAGPLLVAGLGSGLVISPNQTLTLSQVPVSEAGTAGGVLQTGQRIGTAVGIAAIGSVFFAEVASTHGDHATAFRTALLVTIGFVLAALAVAVADVVAERRSRPPGQDAEQGTGRDTGGRRGGDAAGQAGQDAENAEGAEGRQAGRGSARRAGRP</sequence>
<dbReference type="InterPro" id="IPR004638">
    <property type="entry name" value="EmrB-like"/>
</dbReference>
<comment type="subcellular location">
    <subcellularLocation>
        <location evidence="1">Cell membrane</location>
        <topology evidence="1">Multi-pass membrane protein</topology>
    </subcellularLocation>
</comment>
<evidence type="ECO:0000256" key="5">
    <source>
        <dbReference type="ARBA" id="ARBA00022989"/>
    </source>
</evidence>
<dbReference type="Gene3D" id="1.20.1720.10">
    <property type="entry name" value="Multidrug resistance protein D"/>
    <property type="match status" value="1"/>
</dbReference>
<evidence type="ECO:0000256" key="6">
    <source>
        <dbReference type="ARBA" id="ARBA00023136"/>
    </source>
</evidence>
<dbReference type="RefSeq" id="WP_271218203.1">
    <property type="nucleotide sequence ID" value="NZ_BAAAVD010000028.1"/>
</dbReference>
<dbReference type="InterPro" id="IPR036259">
    <property type="entry name" value="MFS_trans_sf"/>
</dbReference>
<evidence type="ECO:0000256" key="3">
    <source>
        <dbReference type="ARBA" id="ARBA00022475"/>
    </source>
</evidence>
<feature type="compositionally biased region" description="Low complexity" evidence="7">
    <location>
        <begin position="507"/>
        <end position="528"/>
    </location>
</feature>
<feature type="transmembrane region" description="Helical" evidence="8">
    <location>
        <begin position="27"/>
        <end position="51"/>
    </location>
</feature>
<keyword evidence="4 8" id="KW-0812">Transmembrane</keyword>
<dbReference type="GO" id="GO:0005886">
    <property type="term" value="C:plasma membrane"/>
    <property type="evidence" value="ECO:0007669"/>
    <property type="project" value="UniProtKB-SubCell"/>
</dbReference>
<evidence type="ECO:0000256" key="8">
    <source>
        <dbReference type="SAM" id="Phobius"/>
    </source>
</evidence>
<protein>
    <submittedName>
        <fullName evidence="10">MFS transporter</fullName>
    </submittedName>
</protein>
<feature type="transmembrane region" description="Helical" evidence="8">
    <location>
        <begin position="458"/>
        <end position="479"/>
    </location>
</feature>
<evidence type="ECO:0000259" key="9">
    <source>
        <dbReference type="PROSITE" id="PS50850"/>
    </source>
</evidence>
<evidence type="ECO:0000313" key="11">
    <source>
        <dbReference type="Proteomes" id="UP001143474"/>
    </source>
</evidence>
<dbReference type="Pfam" id="PF07690">
    <property type="entry name" value="MFS_1"/>
    <property type="match status" value="1"/>
</dbReference>
<evidence type="ECO:0000256" key="1">
    <source>
        <dbReference type="ARBA" id="ARBA00004651"/>
    </source>
</evidence>
<feature type="transmembrane region" description="Helical" evidence="8">
    <location>
        <begin position="286"/>
        <end position="312"/>
    </location>
</feature>
<feature type="transmembrane region" description="Helical" evidence="8">
    <location>
        <begin position="352"/>
        <end position="373"/>
    </location>
</feature>
<dbReference type="GO" id="GO:0022857">
    <property type="term" value="F:transmembrane transporter activity"/>
    <property type="evidence" value="ECO:0007669"/>
    <property type="project" value="InterPro"/>
</dbReference>
<evidence type="ECO:0000256" key="2">
    <source>
        <dbReference type="ARBA" id="ARBA00022448"/>
    </source>
</evidence>
<comment type="caution">
    <text evidence="10">The sequence shown here is derived from an EMBL/GenBank/DDBJ whole genome shotgun (WGS) entry which is preliminary data.</text>
</comment>
<feature type="transmembrane region" description="Helical" evidence="8">
    <location>
        <begin position="324"/>
        <end position="345"/>
    </location>
</feature>
<feature type="region of interest" description="Disordered" evidence="7">
    <location>
        <begin position="480"/>
        <end position="536"/>
    </location>
</feature>
<dbReference type="Gene3D" id="1.20.1250.20">
    <property type="entry name" value="MFS general substrate transporter like domains"/>
    <property type="match status" value="1"/>
</dbReference>
<dbReference type="EMBL" id="BSEV01000006">
    <property type="protein sequence ID" value="GLK09747.1"/>
    <property type="molecule type" value="Genomic_DNA"/>
</dbReference>
<keyword evidence="5 8" id="KW-1133">Transmembrane helix</keyword>
<feature type="transmembrane region" description="Helical" evidence="8">
    <location>
        <begin position="379"/>
        <end position="398"/>
    </location>
</feature>
<keyword evidence="3" id="KW-1003">Cell membrane</keyword>
<dbReference type="AlphaFoldDB" id="A0A9W6MD63"/>
<feature type="transmembrane region" description="Helical" evidence="8">
    <location>
        <begin position="63"/>
        <end position="81"/>
    </location>
</feature>
<feature type="transmembrane region" description="Helical" evidence="8">
    <location>
        <begin position="249"/>
        <end position="265"/>
    </location>
</feature>
<feature type="transmembrane region" description="Helical" evidence="8">
    <location>
        <begin position="93"/>
        <end position="112"/>
    </location>
</feature>